<dbReference type="RefSeq" id="WP_136891118.1">
    <property type="nucleotide sequence ID" value="NZ_CP034413.3"/>
</dbReference>
<feature type="domain" description="HTH cro/C1-type" evidence="2">
    <location>
        <begin position="8"/>
        <end position="62"/>
    </location>
</feature>
<dbReference type="InterPro" id="IPR001387">
    <property type="entry name" value="Cro/C1-type_HTH"/>
</dbReference>
<dbReference type="SUPFAM" id="SSF47413">
    <property type="entry name" value="lambda repressor-like DNA-binding domains"/>
    <property type="match status" value="1"/>
</dbReference>
<evidence type="ECO:0000259" key="2">
    <source>
        <dbReference type="PROSITE" id="PS50943"/>
    </source>
</evidence>
<dbReference type="CDD" id="cd00093">
    <property type="entry name" value="HTH_XRE"/>
    <property type="match status" value="1"/>
</dbReference>
<protein>
    <submittedName>
        <fullName evidence="3">Helix-turn-helix domain-containing protein</fullName>
    </submittedName>
</protein>
<evidence type="ECO:0000313" key="4">
    <source>
        <dbReference type="Proteomes" id="UP000298642"/>
    </source>
</evidence>
<dbReference type="KEGG" id="obj:EIO64_07630"/>
<reference evidence="4" key="1">
    <citation type="submission" date="2018-12" db="EMBL/GenBank/DDBJ databases">
        <title>Dusodibacter welbiota gen. nov., sp. nov., isolated from human faeces and emended description of the Oscillibacter genus.</title>
        <authorList>
            <person name="Le Roy T."/>
            <person name="Van der Smissen P."/>
            <person name="Delzenne N."/>
            <person name="Muccioli G."/>
            <person name="Collet J.F."/>
            <person name="Cani P.D."/>
        </authorList>
    </citation>
    <scope>NUCLEOTIDE SEQUENCE [LARGE SCALE GENOMIC DNA]</scope>
    <source>
        <strain evidence="4">J115</strain>
    </source>
</reference>
<evidence type="ECO:0000256" key="1">
    <source>
        <dbReference type="ARBA" id="ARBA00023125"/>
    </source>
</evidence>
<dbReference type="PANTHER" id="PTHR46558:SF11">
    <property type="entry name" value="HTH-TYPE TRANSCRIPTIONAL REGULATOR XRE"/>
    <property type="match status" value="1"/>
</dbReference>
<keyword evidence="4" id="KW-1185">Reference proteome</keyword>
<dbReference type="SMART" id="SM00530">
    <property type="entry name" value="HTH_XRE"/>
    <property type="match status" value="1"/>
</dbReference>
<gene>
    <name evidence="3" type="ORF">EIO64_07630</name>
</gene>
<evidence type="ECO:0000313" key="3">
    <source>
        <dbReference type="EMBL" id="QCI59104.1"/>
    </source>
</evidence>
<dbReference type="Proteomes" id="UP000298642">
    <property type="component" value="Chromosome"/>
</dbReference>
<dbReference type="Gene3D" id="1.10.260.40">
    <property type="entry name" value="lambda repressor-like DNA-binding domains"/>
    <property type="match status" value="1"/>
</dbReference>
<proteinExistence type="predicted"/>
<dbReference type="GO" id="GO:0003677">
    <property type="term" value="F:DNA binding"/>
    <property type="evidence" value="ECO:0007669"/>
    <property type="project" value="UniProtKB-KW"/>
</dbReference>
<accession>A0A4D7AHN1</accession>
<sequence length="81" mass="9536">MNEFPERLRRLRERNRLSRYKLSELCGISSDQIRRYELGNRKPGTDALEAIADYFEVSTDYLLGRTDYPCVVKPLSSHKKI</sequence>
<keyword evidence="1" id="KW-0238">DNA-binding</keyword>
<dbReference type="PROSITE" id="PS50943">
    <property type="entry name" value="HTH_CROC1"/>
    <property type="match status" value="1"/>
</dbReference>
<dbReference type="InterPro" id="IPR010982">
    <property type="entry name" value="Lambda_DNA-bd_dom_sf"/>
</dbReference>
<dbReference type="Pfam" id="PF13560">
    <property type="entry name" value="HTH_31"/>
    <property type="match status" value="1"/>
</dbReference>
<dbReference type="AlphaFoldDB" id="A0A4D7AHN1"/>
<dbReference type="EMBL" id="CP034413">
    <property type="protein sequence ID" value="QCI59104.1"/>
    <property type="molecule type" value="Genomic_DNA"/>
</dbReference>
<organism evidence="3 4">
    <name type="scientific">Dysosmobacter welbionis</name>
    <dbReference type="NCBI Taxonomy" id="2093857"/>
    <lineage>
        <taxon>Bacteria</taxon>
        <taxon>Bacillati</taxon>
        <taxon>Bacillota</taxon>
        <taxon>Clostridia</taxon>
        <taxon>Eubacteriales</taxon>
        <taxon>Oscillospiraceae</taxon>
        <taxon>Dysosmobacter</taxon>
    </lineage>
</organism>
<name>A0A4D7AHN1_9FIRM</name>
<dbReference type="PANTHER" id="PTHR46558">
    <property type="entry name" value="TRACRIPTIONAL REGULATORY PROTEIN-RELATED-RELATED"/>
    <property type="match status" value="1"/>
</dbReference>